<evidence type="ECO:0000313" key="10">
    <source>
        <dbReference type="Proteomes" id="UP000623129"/>
    </source>
</evidence>
<evidence type="ECO:0000313" key="9">
    <source>
        <dbReference type="EMBL" id="KAF3320159.1"/>
    </source>
</evidence>
<dbReference type="OrthoDB" id="785482at2759"/>
<keyword evidence="10" id="KW-1185">Reference proteome</keyword>
<dbReference type="Gene3D" id="3.90.550.10">
    <property type="entry name" value="Spore Coat Polysaccharide Biosynthesis Protein SpsA, Chain A"/>
    <property type="match status" value="1"/>
</dbReference>
<evidence type="ECO:0000256" key="6">
    <source>
        <dbReference type="ARBA" id="ARBA00023034"/>
    </source>
</evidence>
<evidence type="ECO:0000256" key="8">
    <source>
        <dbReference type="SAM" id="Phobius"/>
    </source>
</evidence>
<evidence type="ECO:0000256" key="1">
    <source>
        <dbReference type="ARBA" id="ARBA00004394"/>
    </source>
</evidence>
<keyword evidence="5 8" id="KW-1133">Transmembrane helix</keyword>
<protein>
    <submittedName>
        <fullName evidence="9">Putative mannan synthase 7-like protein</fullName>
    </submittedName>
</protein>
<keyword evidence="6" id="KW-0333">Golgi apparatus</keyword>
<organism evidence="9 10">
    <name type="scientific">Carex littledalei</name>
    <dbReference type="NCBI Taxonomy" id="544730"/>
    <lineage>
        <taxon>Eukaryota</taxon>
        <taxon>Viridiplantae</taxon>
        <taxon>Streptophyta</taxon>
        <taxon>Embryophyta</taxon>
        <taxon>Tracheophyta</taxon>
        <taxon>Spermatophyta</taxon>
        <taxon>Magnoliopsida</taxon>
        <taxon>Liliopsida</taxon>
        <taxon>Poales</taxon>
        <taxon>Cyperaceae</taxon>
        <taxon>Cyperoideae</taxon>
        <taxon>Cariceae</taxon>
        <taxon>Carex</taxon>
        <taxon>Carex subgen. Euthyceras</taxon>
    </lineage>
</organism>
<comment type="subcellular location">
    <subcellularLocation>
        <location evidence="1">Golgi apparatus membrane</location>
    </subcellularLocation>
</comment>
<dbReference type="EMBL" id="SWLB01000123">
    <property type="protein sequence ID" value="KAF3320159.1"/>
    <property type="molecule type" value="Genomic_DNA"/>
</dbReference>
<evidence type="ECO:0000256" key="3">
    <source>
        <dbReference type="ARBA" id="ARBA00022679"/>
    </source>
</evidence>
<keyword evidence="7 8" id="KW-0472">Membrane</keyword>
<name>A0A833VCX8_9POAL</name>
<keyword evidence="4 8" id="KW-0812">Transmembrane</keyword>
<dbReference type="InterPro" id="IPR029044">
    <property type="entry name" value="Nucleotide-diphossugar_trans"/>
</dbReference>
<dbReference type="Proteomes" id="UP000623129">
    <property type="component" value="Unassembled WGS sequence"/>
</dbReference>
<keyword evidence="2" id="KW-0328">Glycosyltransferase</keyword>
<keyword evidence="3" id="KW-0808">Transferase</keyword>
<evidence type="ECO:0000256" key="2">
    <source>
        <dbReference type="ARBA" id="ARBA00022676"/>
    </source>
</evidence>
<comment type="caution">
    <text evidence="9">The sequence shown here is derived from an EMBL/GenBank/DDBJ whole genome shotgun (WGS) entry which is preliminary data.</text>
</comment>
<dbReference type="SUPFAM" id="SSF53448">
    <property type="entry name" value="Nucleotide-diphospho-sugar transferases"/>
    <property type="match status" value="1"/>
</dbReference>
<reference evidence="9" key="1">
    <citation type="submission" date="2020-01" db="EMBL/GenBank/DDBJ databases">
        <title>Genome sequence of Kobresia littledalei, the first chromosome-level genome in the family Cyperaceae.</title>
        <authorList>
            <person name="Qu G."/>
        </authorList>
    </citation>
    <scope>NUCLEOTIDE SEQUENCE</scope>
    <source>
        <strain evidence="9">C.B.Clarke</strain>
        <tissue evidence="9">Leaf</tissue>
    </source>
</reference>
<dbReference type="AlphaFoldDB" id="A0A833VCX8"/>
<gene>
    <name evidence="9" type="ORF">FCM35_KLT22242</name>
</gene>
<evidence type="ECO:0000256" key="7">
    <source>
        <dbReference type="ARBA" id="ARBA00023136"/>
    </source>
</evidence>
<evidence type="ECO:0000256" key="4">
    <source>
        <dbReference type="ARBA" id="ARBA00022692"/>
    </source>
</evidence>
<evidence type="ECO:0000256" key="5">
    <source>
        <dbReference type="ARBA" id="ARBA00022989"/>
    </source>
</evidence>
<dbReference type="PANTHER" id="PTHR32044:SF43">
    <property type="entry name" value="GLUCOMANNAN 4-BETA-MANNOSYLTRANSFERASE 4-RELATED"/>
    <property type="match status" value="1"/>
</dbReference>
<accession>A0A833VCX8</accession>
<sequence>MVHEITPDQVYSMWLSVRAKAIAPTLQVVVWMCMVMSVMLVVEATYMALVSLGVKIIGWRPDKQYKWEAIREDEEKGSSAYPMVLVQIPMYNEIEVYKLSIGAACGLTWPSDRIIIQVLDDSTDPLIKRYIRNELSFALVGDVKTSPLASDTNWKCAGL</sequence>
<feature type="transmembrane region" description="Helical" evidence="8">
    <location>
        <begin position="28"/>
        <end position="54"/>
    </location>
</feature>
<proteinExistence type="predicted"/>
<dbReference type="GO" id="GO:0051753">
    <property type="term" value="F:mannan synthase activity"/>
    <property type="evidence" value="ECO:0007669"/>
    <property type="project" value="TreeGrafter"/>
</dbReference>
<dbReference type="PANTHER" id="PTHR32044">
    <property type="entry name" value="GLUCOMANNAN 4-BETA-MANNOSYLTRANSFERASE 9"/>
    <property type="match status" value="1"/>
</dbReference>
<dbReference type="GO" id="GO:0000139">
    <property type="term" value="C:Golgi membrane"/>
    <property type="evidence" value="ECO:0007669"/>
    <property type="project" value="UniProtKB-SubCell"/>
</dbReference>